<accession>A0A7N2KL88</accession>
<dbReference type="AlphaFoldDB" id="A0A7N2KL88"/>
<dbReference type="PANTHER" id="PTHR34554:SF2">
    <property type="entry name" value="RGS1-HXK1-INTERACTING PROTEIN 1"/>
    <property type="match status" value="1"/>
</dbReference>
<organism evidence="2 3">
    <name type="scientific">Quercus lobata</name>
    <name type="common">Valley oak</name>
    <dbReference type="NCBI Taxonomy" id="97700"/>
    <lineage>
        <taxon>Eukaryota</taxon>
        <taxon>Viridiplantae</taxon>
        <taxon>Streptophyta</taxon>
        <taxon>Embryophyta</taxon>
        <taxon>Tracheophyta</taxon>
        <taxon>Spermatophyta</taxon>
        <taxon>Magnoliopsida</taxon>
        <taxon>eudicotyledons</taxon>
        <taxon>Gunneridae</taxon>
        <taxon>Pentapetalae</taxon>
        <taxon>rosids</taxon>
        <taxon>fabids</taxon>
        <taxon>Fagales</taxon>
        <taxon>Fagaceae</taxon>
        <taxon>Quercus</taxon>
    </lineage>
</organism>
<dbReference type="InterPro" id="IPR053284">
    <property type="entry name" value="RGS1-HXK1_interactor"/>
</dbReference>
<proteinExistence type="predicted"/>
<feature type="compositionally biased region" description="Low complexity" evidence="1">
    <location>
        <begin position="32"/>
        <end position="48"/>
    </location>
</feature>
<dbReference type="Gramene" id="QL01p007916:mrna">
    <property type="protein sequence ID" value="QL01p007916:mrna"/>
    <property type="gene ID" value="QL01p007916"/>
</dbReference>
<keyword evidence="3" id="KW-1185">Reference proteome</keyword>
<reference evidence="2 3" key="1">
    <citation type="journal article" date="2016" name="G3 (Bethesda)">
        <title>First Draft Assembly and Annotation of the Genome of a California Endemic Oak Quercus lobata Nee (Fagaceae).</title>
        <authorList>
            <person name="Sork V.L."/>
            <person name="Fitz-Gibbon S.T."/>
            <person name="Puiu D."/>
            <person name="Crepeau M."/>
            <person name="Gugger P.F."/>
            <person name="Sherman R."/>
            <person name="Stevens K."/>
            <person name="Langley C.H."/>
            <person name="Pellegrini M."/>
            <person name="Salzberg S.L."/>
        </authorList>
    </citation>
    <scope>NUCLEOTIDE SEQUENCE [LARGE SCALE GENOMIC DNA]</scope>
    <source>
        <strain evidence="2 3">cv. SW786</strain>
    </source>
</reference>
<dbReference type="EMBL" id="LRBV02000001">
    <property type="status" value="NOT_ANNOTATED_CDS"/>
    <property type="molecule type" value="Genomic_DNA"/>
</dbReference>
<reference evidence="2" key="2">
    <citation type="submission" date="2021-01" db="UniProtKB">
        <authorList>
            <consortium name="EnsemblPlants"/>
        </authorList>
    </citation>
    <scope>IDENTIFICATION</scope>
</reference>
<protein>
    <submittedName>
        <fullName evidence="2">Uncharacterized protein</fullName>
    </submittedName>
</protein>
<evidence type="ECO:0000256" key="1">
    <source>
        <dbReference type="SAM" id="MobiDB-lite"/>
    </source>
</evidence>
<dbReference type="PANTHER" id="PTHR34554">
    <property type="entry name" value="RGS1-HXK1-INTERACTING PROTEIN 1"/>
    <property type="match status" value="1"/>
</dbReference>
<evidence type="ECO:0000313" key="2">
    <source>
        <dbReference type="EnsemblPlants" id="QL01p007916:mrna"/>
    </source>
</evidence>
<feature type="compositionally biased region" description="Low complexity" evidence="1">
    <location>
        <begin position="1"/>
        <end position="25"/>
    </location>
</feature>
<dbReference type="GO" id="GO:1902659">
    <property type="term" value="P:regulation of glucose mediated signaling pathway"/>
    <property type="evidence" value="ECO:0007669"/>
    <property type="project" value="EnsemblPlants"/>
</dbReference>
<dbReference type="GO" id="GO:0071333">
    <property type="term" value="P:cellular response to glucose stimulus"/>
    <property type="evidence" value="ECO:0007669"/>
    <property type="project" value="EnsemblPlants"/>
</dbReference>
<dbReference type="FunCoup" id="A0A7N2KL88">
    <property type="interactions" value="1598"/>
</dbReference>
<dbReference type="InParanoid" id="A0A7N2KL88"/>
<evidence type="ECO:0000313" key="3">
    <source>
        <dbReference type="Proteomes" id="UP000594261"/>
    </source>
</evidence>
<dbReference type="EnsemblPlants" id="QL01p007916:mrna">
    <property type="protein sequence ID" value="QL01p007916:mrna"/>
    <property type="gene ID" value="QL01p007916"/>
</dbReference>
<name>A0A7N2KL88_QUELO</name>
<feature type="region of interest" description="Disordered" evidence="1">
    <location>
        <begin position="1"/>
        <end position="50"/>
    </location>
</feature>
<sequence>MAETASSGEEASASAPVSVSDSSEQQQKKEALSSSESSSSSSSTSIASMAEDLQRTVIESTRSLQHNSSTHLRTLQDFVPHALSQYRSYEDAFVSKIKDEVMRVREHPAEAAGIALTSAFILLPGPRRFLFRHTFSRLQSEEAQFVKAEKNVKDFNISVDLMKKESKKLLERAELAEKDMKYGHTELRNAGSQIQRLAKSVYKVETQAAAEGADVGWLIMFTCFIFNALAEGADVGWLIIWSSGFAVLNIGWLIVALDFGICPLQDLMDGLREIPGREALKLRAEVATMTAHLKRQRTAINKRIMKISDLGVPV</sequence>
<dbReference type="Proteomes" id="UP000594261">
    <property type="component" value="Chromosome 1"/>
</dbReference>
<dbReference type="OMA" id="EGADVGW"/>